<name>A0A2M6WLB6_9BACT</name>
<dbReference type="AlphaFoldDB" id="A0A2M6WLB6"/>
<reference evidence="3" key="1">
    <citation type="submission" date="2017-09" db="EMBL/GenBank/DDBJ databases">
        <title>Depth-based differentiation of microbial function through sediment-hosted aquifers and enrichment of novel symbionts in the deep terrestrial subsurface.</title>
        <authorList>
            <person name="Probst A.J."/>
            <person name="Ladd B."/>
            <person name="Jarett J.K."/>
            <person name="Geller-Mcgrath D.E."/>
            <person name="Sieber C.M.K."/>
            <person name="Emerson J.B."/>
            <person name="Anantharaman K."/>
            <person name="Thomas B.C."/>
            <person name="Malmstrom R."/>
            <person name="Stieglmeier M."/>
            <person name="Klingl A."/>
            <person name="Woyke T."/>
            <person name="Ryan C.M."/>
            <person name="Banfield J.F."/>
        </authorList>
    </citation>
    <scope>NUCLEOTIDE SEQUENCE [LARGE SCALE GENOMIC DNA]</scope>
</reference>
<sequence length="63" mass="7258">METNAKPIESDHPCESSNPQKNPSRDYRPTPQEKKLLHNLSEWEIKGEESLNDCIAGEPVPRW</sequence>
<dbReference type="Proteomes" id="UP000229335">
    <property type="component" value="Unassembled WGS sequence"/>
</dbReference>
<evidence type="ECO:0000313" key="2">
    <source>
        <dbReference type="EMBL" id="PIT93611.1"/>
    </source>
</evidence>
<gene>
    <name evidence="2" type="ORF">COU00_03495</name>
</gene>
<protein>
    <submittedName>
        <fullName evidence="2">Uncharacterized protein</fullName>
    </submittedName>
</protein>
<proteinExistence type="predicted"/>
<feature type="region of interest" description="Disordered" evidence="1">
    <location>
        <begin position="1"/>
        <end position="33"/>
    </location>
</feature>
<organism evidence="2 3">
    <name type="scientific">Candidatus Falkowbacteria bacterium CG10_big_fil_rev_8_21_14_0_10_43_11</name>
    <dbReference type="NCBI Taxonomy" id="1974568"/>
    <lineage>
        <taxon>Bacteria</taxon>
        <taxon>Candidatus Falkowiibacteriota</taxon>
    </lineage>
</organism>
<evidence type="ECO:0000313" key="3">
    <source>
        <dbReference type="Proteomes" id="UP000229335"/>
    </source>
</evidence>
<feature type="compositionally biased region" description="Basic and acidic residues" evidence="1">
    <location>
        <begin position="23"/>
        <end position="33"/>
    </location>
</feature>
<accession>A0A2M6WLB6</accession>
<dbReference type="EMBL" id="PFAS01000059">
    <property type="protein sequence ID" value="PIT93611.1"/>
    <property type="molecule type" value="Genomic_DNA"/>
</dbReference>
<comment type="caution">
    <text evidence="2">The sequence shown here is derived from an EMBL/GenBank/DDBJ whole genome shotgun (WGS) entry which is preliminary data.</text>
</comment>
<evidence type="ECO:0000256" key="1">
    <source>
        <dbReference type="SAM" id="MobiDB-lite"/>
    </source>
</evidence>